<dbReference type="STRING" id="1328759.A0A5C2RKW2"/>
<dbReference type="InterPro" id="IPR036397">
    <property type="entry name" value="RNaseH_sf"/>
</dbReference>
<protein>
    <recommendedName>
        <fullName evidence="1">RNase H type-1 domain-containing protein</fullName>
    </recommendedName>
</protein>
<dbReference type="InterPro" id="IPR012337">
    <property type="entry name" value="RNaseH-like_sf"/>
</dbReference>
<reference evidence="3" key="1">
    <citation type="journal article" date="2018" name="Genome Biol. Evol.">
        <title>Genomics and development of Lentinus tigrinus, a white-rot wood-decaying mushroom with dimorphic fruiting bodies.</title>
        <authorList>
            <person name="Wu B."/>
            <person name="Xu Z."/>
            <person name="Knudson A."/>
            <person name="Carlson A."/>
            <person name="Chen N."/>
            <person name="Kovaka S."/>
            <person name="LaButti K."/>
            <person name="Lipzen A."/>
            <person name="Pennachio C."/>
            <person name="Riley R."/>
            <person name="Schakwitz W."/>
            <person name="Umezawa K."/>
            <person name="Ohm R.A."/>
            <person name="Grigoriev I.V."/>
            <person name="Nagy L.G."/>
            <person name="Gibbons J."/>
            <person name="Hibbett D."/>
        </authorList>
    </citation>
    <scope>NUCLEOTIDE SEQUENCE [LARGE SCALE GENOMIC DNA]</scope>
    <source>
        <strain evidence="3">ALCF2SS1-6</strain>
    </source>
</reference>
<dbReference type="InterPro" id="IPR002156">
    <property type="entry name" value="RNaseH_domain"/>
</dbReference>
<accession>A0A5C2RKW2</accession>
<dbReference type="AlphaFoldDB" id="A0A5C2RKW2"/>
<name>A0A5C2RKW2_9APHY</name>
<organism evidence="3 4">
    <name type="scientific">Lentinus tigrinus ALCF2SS1-6</name>
    <dbReference type="NCBI Taxonomy" id="1328759"/>
    <lineage>
        <taxon>Eukaryota</taxon>
        <taxon>Fungi</taxon>
        <taxon>Dikarya</taxon>
        <taxon>Basidiomycota</taxon>
        <taxon>Agaricomycotina</taxon>
        <taxon>Agaricomycetes</taxon>
        <taxon>Polyporales</taxon>
        <taxon>Polyporaceae</taxon>
        <taxon>Lentinus</taxon>
    </lineage>
</organism>
<dbReference type="EMBL" id="ML122393">
    <property type="protein sequence ID" value="RPD52198.1"/>
    <property type="molecule type" value="Genomic_DNA"/>
</dbReference>
<evidence type="ECO:0000313" key="3">
    <source>
        <dbReference type="EMBL" id="RPD52298.1"/>
    </source>
</evidence>
<dbReference type="Pfam" id="PF00075">
    <property type="entry name" value="RNase_H"/>
    <property type="match status" value="1"/>
</dbReference>
<dbReference type="OrthoDB" id="2752996at2759"/>
<dbReference type="Gene3D" id="3.30.420.10">
    <property type="entry name" value="Ribonuclease H-like superfamily/Ribonuclease H"/>
    <property type="match status" value="1"/>
</dbReference>
<evidence type="ECO:0000259" key="1">
    <source>
        <dbReference type="PROSITE" id="PS50879"/>
    </source>
</evidence>
<dbReference type="GO" id="GO:0004523">
    <property type="term" value="F:RNA-DNA hybrid ribonuclease activity"/>
    <property type="evidence" value="ECO:0007669"/>
    <property type="project" value="InterPro"/>
</dbReference>
<dbReference type="EMBL" id="ML122376">
    <property type="protein sequence ID" value="RPD52298.1"/>
    <property type="molecule type" value="Genomic_DNA"/>
</dbReference>
<dbReference type="GO" id="GO:0003676">
    <property type="term" value="F:nucleic acid binding"/>
    <property type="evidence" value="ECO:0007669"/>
    <property type="project" value="InterPro"/>
</dbReference>
<evidence type="ECO:0000313" key="2">
    <source>
        <dbReference type="EMBL" id="RPD52198.1"/>
    </source>
</evidence>
<feature type="domain" description="RNase H type-1" evidence="1">
    <location>
        <begin position="1"/>
        <end position="65"/>
    </location>
</feature>
<gene>
    <name evidence="3" type="ORF">L227DRAFT_515021</name>
    <name evidence="2" type="ORF">L227DRAFT_515198</name>
</gene>
<dbReference type="PROSITE" id="PS50879">
    <property type="entry name" value="RNASE_H_1"/>
    <property type="match status" value="1"/>
</dbReference>
<keyword evidence="4" id="KW-1185">Reference proteome</keyword>
<dbReference type="Proteomes" id="UP000313359">
    <property type="component" value="Unassembled WGS sequence"/>
</dbReference>
<proteinExistence type="predicted"/>
<evidence type="ECO:0000313" key="4">
    <source>
        <dbReference type="Proteomes" id="UP000313359"/>
    </source>
</evidence>
<sequence length="349" mass="39285">MDSLTKWRSKHEDTGYIMQKNAVLTQATIARLRARNAHTTFKWVKGHNGHPGNEAADQLAAEGAAKAVGDEVQTKVPHAFALSGAKLCCMTQKLAYRAIRARKDAKTKLRPRTKANIDMIVSGLKYSFNVQTMERTVWLSLKTRNVSKPAAQFMWMAIHDGFMVGTHWLRPKMSDELKKRALCSRCGETEIMMHIIFECKAIGQELIWNLLKELWDFTGLPWKEPRWGTAFGAACAVFKSSTGARKPAAEHLWCILTTEAVHLIWKLRCELIQNEGAEFSVSEVTNRLYASLEARLNLDRRTAAMAKGKKALKPQDVERTWLSILEGGLDLPPNWVVNCGVLVGIKRGR</sequence>
<dbReference type="SUPFAM" id="SSF53098">
    <property type="entry name" value="Ribonuclease H-like"/>
    <property type="match status" value="1"/>
</dbReference>